<feature type="coiled-coil region" evidence="1">
    <location>
        <begin position="105"/>
        <end position="139"/>
    </location>
</feature>
<reference evidence="3 4" key="1">
    <citation type="submission" date="2018-03" db="EMBL/GenBank/DDBJ databases">
        <title>The ancient ancestry and fast evolution of plastids.</title>
        <authorList>
            <person name="Moore K.R."/>
            <person name="Magnabosco C."/>
            <person name="Momper L."/>
            <person name="Gold D.A."/>
            <person name="Bosak T."/>
            <person name="Fournier G.P."/>
        </authorList>
    </citation>
    <scope>NUCLEOTIDE SEQUENCE [LARGE SCALE GENOMIC DNA]</scope>
    <source>
        <strain evidence="3 4">CCALA 016</strain>
    </source>
</reference>
<dbReference type="Gene3D" id="6.10.340.10">
    <property type="match status" value="1"/>
</dbReference>
<comment type="caution">
    <text evidence="3">The sequence shown here is derived from an EMBL/GenBank/DDBJ whole genome shotgun (WGS) entry which is preliminary data.</text>
</comment>
<name>A0A2T1M3P1_9CHRO</name>
<dbReference type="GO" id="GO:0016020">
    <property type="term" value="C:membrane"/>
    <property type="evidence" value="ECO:0007669"/>
    <property type="project" value="InterPro"/>
</dbReference>
<dbReference type="PROSITE" id="PS50885">
    <property type="entry name" value="HAMP"/>
    <property type="match status" value="1"/>
</dbReference>
<feature type="domain" description="HAMP" evidence="2">
    <location>
        <begin position="61"/>
        <end position="113"/>
    </location>
</feature>
<evidence type="ECO:0000256" key="1">
    <source>
        <dbReference type="SAM" id="Coils"/>
    </source>
</evidence>
<protein>
    <submittedName>
        <fullName evidence="3">Histidine kinase</fullName>
    </submittedName>
</protein>
<proteinExistence type="predicted"/>
<evidence type="ECO:0000313" key="4">
    <source>
        <dbReference type="Proteomes" id="UP000239001"/>
    </source>
</evidence>
<accession>A0A2T1M3P1</accession>
<feature type="coiled-coil region" evidence="1">
    <location>
        <begin position="8"/>
        <end position="35"/>
    </location>
</feature>
<sequence>MNKMGINAEKYILQIFDLNQEIETLKDDQEDLKILLETITEHSTDLENEIYEKNQIMIKYLQQVEIITTAAAAVEAGTFEINSLDEISQRTDELGQLSRVFQNMVIQIKVREENLRKQVAELKIEIDQKKQARQVAEIIQTDSFQSLKHKLQKLKQIKNDTKHFA</sequence>
<keyword evidence="3" id="KW-0808">Transferase</keyword>
<dbReference type="OrthoDB" id="337251at2"/>
<organism evidence="3 4">
    <name type="scientific">Aphanothece hegewaldii CCALA 016</name>
    <dbReference type="NCBI Taxonomy" id="2107694"/>
    <lineage>
        <taxon>Bacteria</taxon>
        <taxon>Bacillati</taxon>
        <taxon>Cyanobacteriota</taxon>
        <taxon>Cyanophyceae</taxon>
        <taxon>Oscillatoriophycideae</taxon>
        <taxon>Chroococcales</taxon>
        <taxon>Aphanothecaceae</taxon>
        <taxon>Aphanothece</taxon>
    </lineage>
</organism>
<evidence type="ECO:0000259" key="2">
    <source>
        <dbReference type="PROSITE" id="PS50885"/>
    </source>
</evidence>
<dbReference type="GO" id="GO:0007165">
    <property type="term" value="P:signal transduction"/>
    <property type="evidence" value="ECO:0007669"/>
    <property type="project" value="InterPro"/>
</dbReference>
<keyword evidence="3" id="KW-0418">Kinase</keyword>
<evidence type="ECO:0000313" key="3">
    <source>
        <dbReference type="EMBL" id="PSF39463.1"/>
    </source>
</evidence>
<dbReference type="InterPro" id="IPR003660">
    <property type="entry name" value="HAMP_dom"/>
</dbReference>
<dbReference type="Proteomes" id="UP000239001">
    <property type="component" value="Unassembled WGS sequence"/>
</dbReference>
<dbReference type="GO" id="GO:0016301">
    <property type="term" value="F:kinase activity"/>
    <property type="evidence" value="ECO:0007669"/>
    <property type="project" value="UniProtKB-KW"/>
</dbReference>
<dbReference type="AlphaFoldDB" id="A0A2T1M3P1"/>
<reference evidence="3 4" key="2">
    <citation type="submission" date="2018-03" db="EMBL/GenBank/DDBJ databases">
        <authorList>
            <person name="Keele B.F."/>
        </authorList>
    </citation>
    <scope>NUCLEOTIDE SEQUENCE [LARGE SCALE GENOMIC DNA]</scope>
    <source>
        <strain evidence="3 4">CCALA 016</strain>
    </source>
</reference>
<dbReference type="EMBL" id="PXOH01000001">
    <property type="protein sequence ID" value="PSF39463.1"/>
    <property type="molecule type" value="Genomic_DNA"/>
</dbReference>
<gene>
    <name evidence="3" type="ORF">C7H19_01355</name>
</gene>
<keyword evidence="1" id="KW-0175">Coiled coil</keyword>
<keyword evidence="4" id="KW-1185">Reference proteome</keyword>